<dbReference type="EC" id="7.1.3.1" evidence="9"/>
<feature type="transmembrane region" description="Helical" evidence="9">
    <location>
        <begin position="240"/>
        <end position="258"/>
    </location>
</feature>
<gene>
    <name evidence="9" type="primary">hppA</name>
    <name evidence="10" type="ORF">GHT07_00600</name>
</gene>
<dbReference type="HAMAP" id="MF_01129">
    <property type="entry name" value="PPase_energized_pump"/>
    <property type="match status" value="1"/>
</dbReference>
<keyword evidence="2 9" id="KW-0813">Transport</keyword>
<feature type="transmembrane region" description="Helical" evidence="9">
    <location>
        <begin position="122"/>
        <end position="149"/>
    </location>
</feature>
<keyword evidence="3 9" id="KW-0812">Transmembrane</keyword>
<comment type="caution">
    <text evidence="9">Lacks conserved residue(s) required for the propagation of feature annotation.</text>
</comment>
<feature type="transmembrane region" description="Helical" evidence="9">
    <location>
        <begin position="508"/>
        <end position="528"/>
    </location>
</feature>
<dbReference type="GO" id="GO:0009678">
    <property type="term" value="F:diphosphate hydrolysis-driven proton transmembrane transporter activity"/>
    <property type="evidence" value="ECO:0007669"/>
    <property type="project" value="UniProtKB-UniRule"/>
</dbReference>
<keyword evidence="7 9" id="KW-0406">Ion transport</keyword>
<feature type="transmembrane region" description="Helical" evidence="9">
    <location>
        <begin position="59"/>
        <end position="75"/>
    </location>
</feature>
<comment type="similarity">
    <text evidence="9">Belongs to the H(+)-translocating pyrophosphatase (TC 3.A.10) family. K(+)-insensitive subfamily.</text>
</comment>
<keyword evidence="9" id="KW-0375">Hydrogen ion transport</keyword>
<dbReference type="InterPro" id="IPR004131">
    <property type="entry name" value="PPase-energised_H-pump"/>
</dbReference>
<evidence type="ECO:0000256" key="8">
    <source>
        <dbReference type="ARBA" id="ARBA00023136"/>
    </source>
</evidence>
<evidence type="ECO:0000256" key="3">
    <source>
        <dbReference type="ARBA" id="ARBA00022692"/>
    </source>
</evidence>
<evidence type="ECO:0000256" key="6">
    <source>
        <dbReference type="ARBA" id="ARBA00022989"/>
    </source>
</evidence>
<feature type="site" description="Determinant of potassium independence" evidence="9">
    <location>
        <position position="467"/>
    </location>
</feature>
<dbReference type="PANTHER" id="PTHR31998">
    <property type="entry name" value="K(+)-INSENSITIVE PYROPHOSPHATE-ENERGIZED PROTON PUMP"/>
    <property type="match status" value="1"/>
</dbReference>
<comment type="function">
    <text evidence="9">Proton pump that utilizes the energy of pyrophosphate hydrolysis as the driving force for proton movement across the membrane. Generates a proton motive force.</text>
</comment>
<feature type="transmembrane region" description="Helical" evidence="9">
    <location>
        <begin position="390"/>
        <end position="413"/>
    </location>
</feature>
<proteinExistence type="inferred from homology"/>
<keyword evidence="9" id="KW-1003">Cell membrane</keyword>
<feature type="transmembrane region" description="Helical" evidence="9">
    <location>
        <begin position="664"/>
        <end position="684"/>
    </location>
</feature>
<dbReference type="NCBIfam" id="NF001951">
    <property type="entry name" value="PRK00733.1-2"/>
    <property type="match status" value="1"/>
</dbReference>
<feature type="transmembrane region" description="Helical" evidence="9">
    <location>
        <begin position="576"/>
        <end position="595"/>
    </location>
</feature>
<dbReference type="OrthoDB" id="9808652at2"/>
<evidence type="ECO:0000313" key="10">
    <source>
        <dbReference type="EMBL" id="MRD45760.1"/>
    </source>
</evidence>
<dbReference type="AlphaFoldDB" id="A0A844AP24"/>
<dbReference type="NCBIfam" id="TIGR01104">
    <property type="entry name" value="V_PPase"/>
    <property type="match status" value="1"/>
</dbReference>
<reference evidence="10 11" key="1">
    <citation type="submission" date="2019-11" db="EMBL/GenBank/DDBJ databases">
        <title>Caenimonas koreensis gen. nov., sp. nov., isolated from activated sludge.</title>
        <authorList>
            <person name="Seung H.R."/>
        </authorList>
    </citation>
    <scope>NUCLEOTIDE SEQUENCE [LARGE SCALE GENOMIC DNA]</scope>
    <source>
        <strain evidence="10 11">EMB320</strain>
    </source>
</reference>
<evidence type="ECO:0000256" key="2">
    <source>
        <dbReference type="ARBA" id="ARBA00022448"/>
    </source>
</evidence>
<dbReference type="EMBL" id="WJBU01000001">
    <property type="protein sequence ID" value="MRD45760.1"/>
    <property type="molecule type" value="Genomic_DNA"/>
</dbReference>
<name>A0A844AP24_9BURK</name>
<accession>A0A844AP24</accession>
<evidence type="ECO:0000256" key="9">
    <source>
        <dbReference type="HAMAP-Rule" id="MF_01129"/>
    </source>
</evidence>
<comment type="caution">
    <text evidence="10">The sequence shown here is derived from an EMBL/GenBank/DDBJ whole genome shotgun (WGS) entry which is preliminary data.</text>
</comment>
<dbReference type="PIRSF" id="PIRSF001265">
    <property type="entry name" value="H+-PPase"/>
    <property type="match status" value="1"/>
</dbReference>
<feature type="transmembrane region" description="Helical" evidence="9">
    <location>
        <begin position="334"/>
        <end position="355"/>
    </location>
</feature>
<dbReference type="RefSeq" id="WP_153583109.1">
    <property type="nucleotide sequence ID" value="NZ_WJBU01000001.1"/>
</dbReference>
<dbReference type="NCBIfam" id="NF001953">
    <property type="entry name" value="PRK00733.2-1"/>
    <property type="match status" value="1"/>
</dbReference>
<feature type="transmembrane region" description="Helical" evidence="9">
    <location>
        <begin position="602"/>
        <end position="624"/>
    </location>
</feature>
<dbReference type="GO" id="GO:0004427">
    <property type="term" value="F:inorganic diphosphate phosphatase activity"/>
    <property type="evidence" value="ECO:0007669"/>
    <property type="project" value="UniProtKB-UniRule"/>
</dbReference>
<dbReference type="GO" id="GO:0005886">
    <property type="term" value="C:plasma membrane"/>
    <property type="evidence" value="ECO:0007669"/>
    <property type="project" value="UniProtKB-SubCell"/>
</dbReference>
<dbReference type="Proteomes" id="UP000487350">
    <property type="component" value="Unassembled WGS sequence"/>
</dbReference>
<keyword evidence="6 9" id="KW-1133">Transmembrane helix</keyword>
<feature type="transmembrane region" description="Helical" evidence="9">
    <location>
        <begin position="6"/>
        <end position="28"/>
    </location>
</feature>
<evidence type="ECO:0000256" key="7">
    <source>
        <dbReference type="ARBA" id="ARBA00023065"/>
    </source>
</evidence>
<protein>
    <recommendedName>
        <fullName evidence="9">K(+)-insensitive pyrophosphate-energized proton pump</fullName>
        <ecNumber evidence="9">7.1.3.1</ecNumber>
    </recommendedName>
    <alternativeName>
        <fullName evidence="9">Membrane-bound proton-translocating pyrophosphatase</fullName>
    </alternativeName>
    <alternativeName>
        <fullName evidence="9">Pyrophosphate-energized inorganic pyrophosphatase</fullName>
        <shortName evidence="9">H(+)-PPase</shortName>
    </alternativeName>
</protein>
<keyword evidence="10" id="KW-0378">Hydrolase</keyword>
<evidence type="ECO:0000256" key="5">
    <source>
        <dbReference type="ARBA" id="ARBA00022967"/>
    </source>
</evidence>
<feature type="transmembrane region" description="Helical" evidence="9">
    <location>
        <begin position="161"/>
        <end position="182"/>
    </location>
</feature>
<dbReference type="Pfam" id="PF03030">
    <property type="entry name" value="H_PPase"/>
    <property type="match status" value="1"/>
</dbReference>
<keyword evidence="11" id="KW-1185">Reference proteome</keyword>
<comment type="subcellular location">
    <subcellularLocation>
        <location evidence="9">Cell membrane</location>
        <topology evidence="9">Multi-pass membrane protein</topology>
    </subcellularLocation>
    <subcellularLocation>
        <location evidence="1">Endomembrane system</location>
        <topology evidence="1">Multi-pass membrane protein</topology>
    </subcellularLocation>
</comment>
<evidence type="ECO:0000313" key="11">
    <source>
        <dbReference type="Proteomes" id="UP000487350"/>
    </source>
</evidence>
<dbReference type="GO" id="GO:0000287">
    <property type="term" value="F:magnesium ion binding"/>
    <property type="evidence" value="ECO:0007669"/>
    <property type="project" value="UniProtKB-UniRule"/>
</dbReference>
<keyword evidence="4 9" id="KW-0460">Magnesium</keyword>
<feature type="transmembrane region" description="Helical" evidence="9">
    <location>
        <begin position="264"/>
        <end position="284"/>
    </location>
</feature>
<sequence>MTGNSALILALVCGLAAVAYGFWARSWILSQDAGNPRMQEIAAAIQAGAAAYLARQYKTIAMVGVVLAVLIGLFLDMQTAIGFIIGAVLSGACGFIGMNVSVRANVRTAQAATKGIGPALDVAFRGGAITGMLVVGLGLLGVAGFYWYLAGSGEMTADRNLAAILNPLIGFAFGSSLISIFARLGGGIFTKGADVGADLVGKVEAGIPEDDPRNPAVIADNVGDNVGDCAGMAADLFETYAVTLIATMVLGALLIKNAGAAAVMYPLALGAVSIIASIIGCFFVKAKTGMVNVMPALYKGLAVAGVLSLIAFYFVTMQLMPDNAVTATGTQMRLFGACAVGLILTGALVWITEYYTGTQYAPVRHIAQASTTGHGTNIIAGLGVSMRSTAWPVICVCIAILAAYSLAGLYGIAVAATSMLSMAGIVVALDAYGPITDNAGGIAEMSDLPSSVRDITDPLDAVGNTTKAVTKGYAIGSAGLAALVLFADYTHKLESYGRSITFDLSDPMVIVGLFIGGLIPYLFGAMAMEAVGRAAGSVVVEVRRQFREIKGIMEGTAKPEYGVAVDMLTKAAIKEMMIPSLLPVVVPIVVGLALGPKALGGLLMGTIVTGLFVAISMCTGGGAWDNAKKYIEDGNHGGKGSEAHKAAVTGDTVGDPYKDTAGPAVNPLIKIINIVALLIVPLVVKFHAGDAPAAPHVATPAAVVMPAAPASK</sequence>
<evidence type="ECO:0000256" key="4">
    <source>
        <dbReference type="ARBA" id="ARBA00022842"/>
    </source>
</evidence>
<dbReference type="NCBIfam" id="NF001960">
    <property type="entry name" value="PRK00733.3-5"/>
    <property type="match status" value="1"/>
</dbReference>
<keyword evidence="8 9" id="KW-0472">Membrane</keyword>
<feature type="transmembrane region" description="Helical" evidence="9">
    <location>
        <begin position="81"/>
        <end position="102"/>
    </location>
</feature>
<organism evidence="10 11">
    <name type="scientific">Caenimonas koreensis DSM 17982</name>
    <dbReference type="NCBI Taxonomy" id="1121255"/>
    <lineage>
        <taxon>Bacteria</taxon>
        <taxon>Pseudomonadati</taxon>
        <taxon>Pseudomonadota</taxon>
        <taxon>Betaproteobacteria</taxon>
        <taxon>Burkholderiales</taxon>
        <taxon>Comamonadaceae</taxon>
        <taxon>Caenimonas</taxon>
    </lineage>
</organism>
<comment type="cofactor">
    <cofactor evidence="9">
        <name>Mg(2+)</name>
        <dbReference type="ChEBI" id="CHEBI:18420"/>
    </cofactor>
</comment>
<evidence type="ECO:0000256" key="1">
    <source>
        <dbReference type="ARBA" id="ARBA00004127"/>
    </source>
</evidence>
<feature type="transmembrane region" description="Helical" evidence="9">
    <location>
        <begin position="296"/>
        <end position="314"/>
    </location>
</feature>
<dbReference type="GO" id="GO:0012505">
    <property type="term" value="C:endomembrane system"/>
    <property type="evidence" value="ECO:0007669"/>
    <property type="project" value="UniProtKB-SubCell"/>
</dbReference>
<comment type="catalytic activity">
    <reaction evidence="9">
        <text>diphosphate + H2O + H(+)(in) = 2 phosphate + 2 H(+)(out)</text>
        <dbReference type="Rhea" id="RHEA:13973"/>
        <dbReference type="ChEBI" id="CHEBI:15377"/>
        <dbReference type="ChEBI" id="CHEBI:15378"/>
        <dbReference type="ChEBI" id="CHEBI:33019"/>
        <dbReference type="ChEBI" id="CHEBI:43474"/>
        <dbReference type="EC" id="7.1.3.1"/>
    </reaction>
</comment>
<keyword evidence="5 9" id="KW-1278">Translocase</keyword>
<comment type="subunit">
    <text evidence="9">Homodimer.</text>
</comment>